<evidence type="ECO:0000256" key="2">
    <source>
        <dbReference type="ARBA" id="ARBA00005983"/>
    </source>
</evidence>
<protein>
    <submittedName>
        <fullName evidence="10">Diacylglycerol kinase</fullName>
    </submittedName>
</protein>
<evidence type="ECO:0000256" key="1">
    <source>
        <dbReference type="ARBA" id="ARBA00001946"/>
    </source>
</evidence>
<dbReference type="InterPro" id="IPR045540">
    <property type="entry name" value="YegS/DAGK_C"/>
</dbReference>
<evidence type="ECO:0000256" key="6">
    <source>
        <dbReference type="ARBA" id="ARBA00022840"/>
    </source>
</evidence>
<dbReference type="SMART" id="SM00046">
    <property type="entry name" value="DAGKc"/>
    <property type="match status" value="1"/>
</dbReference>
<dbReference type="EMBL" id="JABBNB010000023">
    <property type="protein sequence ID" value="NMO03412.1"/>
    <property type="molecule type" value="Genomic_DNA"/>
</dbReference>
<sequence length="307" mass="31638">MSHIKKIALLVNPHSRHGLGVRVAEHAQRGFANRGVAVEVLTGSDAVDAERLAVDACNSDDIDAVVVVGGDGSIRLALDAAVAAGGTTPIGVIPAGSGNDLARALRLPIDDVSAAVDVIVGGGVTRIDLGRVTLDGGATTTFVTVAATGFDADVTARAVSMRWPKGQSRYTLAAARELIGLGPRRYRIVVDGEPKVDADVVFAAVGNTRSYGGGMLVTPDASLTDGQLDVTLAAYQRRLGRITIARIFPRVFTGTHVEHSLVRQLRGARIEISAEPTALVSVDGDVVGSLPAVFDVLPSAVGVLTAG</sequence>
<proteinExistence type="inferred from homology"/>
<name>A0A848KYW6_9ACTN</name>
<keyword evidence="8" id="KW-1208">Phospholipid metabolism</keyword>
<evidence type="ECO:0000313" key="11">
    <source>
        <dbReference type="Proteomes" id="UP000550729"/>
    </source>
</evidence>
<evidence type="ECO:0000256" key="7">
    <source>
        <dbReference type="ARBA" id="ARBA00023209"/>
    </source>
</evidence>
<evidence type="ECO:0000256" key="3">
    <source>
        <dbReference type="ARBA" id="ARBA00022679"/>
    </source>
</evidence>
<dbReference type="GO" id="GO:0005524">
    <property type="term" value="F:ATP binding"/>
    <property type="evidence" value="ECO:0007669"/>
    <property type="project" value="UniProtKB-KW"/>
</dbReference>
<feature type="domain" description="DAGKc" evidence="9">
    <location>
        <begin position="2"/>
        <end position="136"/>
    </location>
</feature>
<keyword evidence="4" id="KW-0547">Nucleotide-binding</keyword>
<dbReference type="Pfam" id="PF00781">
    <property type="entry name" value="DAGK_cat"/>
    <property type="match status" value="1"/>
</dbReference>
<keyword evidence="5 10" id="KW-0418">Kinase</keyword>
<evidence type="ECO:0000256" key="5">
    <source>
        <dbReference type="ARBA" id="ARBA00022777"/>
    </source>
</evidence>
<dbReference type="PROSITE" id="PS50146">
    <property type="entry name" value="DAGK"/>
    <property type="match status" value="1"/>
</dbReference>
<dbReference type="AlphaFoldDB" id="A0A848KYW6"/>
<keyword evidence="11" id="KW-1185">Reference proteome</keyword>
<evidence type="ECO:0000256" key="8">
    <source>
        <dbReference type="ARBA" id="ARBA00023264"/>
    </source>
</evidence>
<dbReference type="RefSeq" id="WP_170195921.1">
    <property type="nucleotide sequence ID" value="NZ_JABBNB010000023.1"/>
</dbReference>
<dbReference type="SUPFAM" id="SSF111331">
    <property type="entry name" value="NAD kinase/diacylglycerol kinase-like"/>
    <property type="match status" value="1"/>
</dbReference>
<reference evidence="10 11" key="1">
    <citation type="submission" date="2020-04" db="EMBL/GenBank/DDBJ databases">
        <title>Gordonia sp. nov. TBRC 11910.</title>
        <authorList>
            <person name="Suriyachadkun C."/>
        </authorList>
    </citation>
    <scope>NUCLEOTIDE SEQUENCE [LARGE SCALE GENOMIC DNA]</scope>
    <source>
        <strain evidence="10 11">TBRC 11910</strain>
    </source>
</reference>
<keyword evidence="6" id="KW-0067">ATP-binding</keyword>
<keyword evidence="7" id="KW-0443">Lipid metabolism</keyword>
<evidence type="ECO:0000259" key="9">
    <source>
        <dbReference type="PROSITE" id="PS50146"/>
    </source>
</evidence>
<comment type="similarity">
    <text evidence="2">Belongs to the diacylglycerol/lipid kinase family.</text>
</comment>
<dbReference type="Pfam" id="PF19279">
    <property type="entry name" value="YegS_C"/>
    <property type="match status" value="1"/>
</dbReference>
<dbReference type="PANTHER" id="PTHR12358">
    <property type="entry name" value="SPHINGOSINE KINASE"/>
    <property type="match status" value="1"/>
</dbReference>
<dbReference type="InterPro" id="IPR017438">
    <property type="entry name" value="ATP-NAD_kinase_N"/>
</dbReference>
<keyword evidence="7" id="KW-0594">Phospholipid biosynthesis</keyword>
<dbReference type="GO" id="GO:0008654">
    <property type="term" value="P:phospholipid biosynthetic process"/>
    <property type="evidence" value="ECO:0007669"/>
    <property type="project" value="UniProtKB-KW"/>
</dbReference>
<accession>A0A848KYW6</accession>
<gene>
    <name evidence="10" type="ORF">HH308_19540</name>
</gene>
<evidence type="ECO:0000256" key="4">
    <source>
        <dbReference type="ARBA" id="ARBA00022741"/>
    </source>
</evidence>
<dbReference type="InterPro" id="IPR050187">
    <property type="entry name" value="Lipid_Phosphate_FormReg"/>
</dbReference>
<dbReference type="InterPro" id="IPR001206">
    <property type="entry name" value="Diacylglycerol_kinase_cat_dom"/>
</dbReference>
<dbReference type="PANTHER" id="PTHR12358:SF106">
    <property type="entry name" value="LIPID KINASE YEGS"/>
    <property type="match status" value="1"/>
</dbReference>
<dbReference type="GO" id="GO:0004143">
    <property type="term" value="F:ATP-dependent diacylglycerol kinase activity"/>
    <property type="evidence" value="ECO:0007669"/>
    <property type="project" value="TreeGrafter"/>
</dbReference>
<dbReference type="InterPro" id="IPR016064">
    <property type="entry name" value="NAD/diacylglycerol_kinase_sf"/>
</dbReference>
<dbReference type="Gene3D" id="2.60.200.40">
    <property type="match status" value="1"/>
</dbReference>
<evidence type="ECO:0000313" key="10">
    <source>
        <dbReference type="EMBL" id="NMO03412.1"/>
    </source>
</evidence>
<comment type="caution">
    <text evidence="10">The sequence shown here is derived from an EMBL/GenBank/DDBJ whole genome shotgun (WGS) entry which is preliminary data.</text>
</comment>
<organism evidence="10 11">
    <name type="scientific">Gordonia asplenii</name>
    <dbReference type="NCBI Taxonomy" id="2725283"/>
    <lineage>
        <taxon>Bacteria</taxon>
        <taxon>Bacillati</taxon>
        <taxon>Actinomycetota</taxon>
        <taxon>Actinomycetes</taxon>
        <taxon>Mycobacteriales</taxon>
        <taxon>Gordoniaceae</taxon>
        <taxon>Gordonia</taxon>
    </lineage>
</organism>
<comment type="cofactor">
    <cofactor evidence="1">
        <name>Mg(2+)</name>
        <dbReference type="ChEBI" id="CHEBI:18420"/>
    </cofactor>
</comment>
<keyword evidence="7" id="KW-0444">Lipid biosynthesis</keyword>
<dbReference type="Gene3D" id="3.40.50.10330">
    <property type="entry name" value="Probable inorganic polyphosphate/atp-NAD kinase, domain 1"/>
    <property type="match status" value="1"/>
</dbReference>
<dbReference type="Proteomes" id="UP000550729">
    <property type="component" value="Unassembled WGS sequence"/>
</dbReference>
<keyword evidence="3" id="KW-0808">Transferase</keyword>
<dbReference type="GO" id="GO:0005886">
    <property type="term" value="C:plasma membrane"/>
    <property type="evidence" value="ECO:0007669"/>
    <property type="project" value="TreeGrafter"/>
</dbReference>